<reference evidence="3" key="1">
    <citation type="submission" date="2016-10" db="EMBL/GenBank/DDBJ databases">
        <authorList>
            <person name="Varghese N."/>
            <person name="Submissions S."/>
        </authorList>
    </citation>
    <scope>NUCLEOTIDE SEQUENCE [LARGE SCALE GENOMIC DNA]</scope>
    <source>
        <strain evidence="3">DSM 10146</strain>
    </source>
</reference>
<evidence type="ECO:0000313" key="2">
    <source>
        <dbReference type="EMBL" id="SDE49004.1"/>
    </source>
</evidence>
<feature type="compositionally biased region" description="Basic and acidic residues" evidence="1">
    <location>
        <begin position="109"/>
        <end position="119"/>
    </location>
</feature>
<dbReference type="STRING" id="282683.SAMN04488105_104123"/>
<organism evidence="2 3">
    <name type="scientific">Salipiger thiooxidans</name>
    <dbReference type="NCBI Taxonomy" id="282683"/>
    <lineage>
        <taxon>Bacteria</taxon>
        <taxon>Pseudomonadati</taxon>
        <taxon>Pseudomonadota</taxon>
        <taxon>Alphaproteobacteria</taxon>
        <taxon>Rhodobacterales</taxon>
        <taxon>Roseobacteraceae</taxon>
        <taxon>Salipiger</taxon>
    </lineage>
</organism>
<feature type="compositionally biased region" description="Acidic residues" evidence="1">
    <location>
        <begin position="124"/>
        <end position="140"/>
    </location>
</feature>
<dbReference type="Proteomes" id="UP000198994">
    <property type="component" value="Unassembled WGS sequence"/>
</dbReference>
<accession>A0A1G7DBM5</accession>
<gene>
    <name evidence="2" type="ORF">SAMN04488105_104123</name>
</gene>
<evidence type="ECO:0000313" key="3">
    <source>
        <dbReference type="Proteomes" id="UP000198994"/>
    </source>
</evidence>
<evidence type="ECO:0008006" key="4">
    <source>
        <dbReference type="Google" id="ProtNLM"/>
    </source>
</evidence>
<keyword evidence="3" id="KW-1185">Reference proteome</keyword>
<proteinExistence type="predicted"/>
<feature type="region of interest" description="Disordered" evidence="1">
    <location>
        <begin position="1"/>
        <end position="20"/>
    </location>
</feature>
<sequence length="148" mass="16579">MQNYEYKVLPAPAKGEKSKGLKNAETRFAYAIERLMNDMAAEGWEYQRAETLPSEERSGLTSSQTVWRNLLVFRRPRASAEAALDDSGLERRRLTSAADLARTNAPEGAKPEAPEEAPRPEPVAETEAETETERPEDDDRQPERATTS</sequence>
<name>A0A1G7DBM5_9RHOB</name>
<dbReference type="RefSeq" id="WP_089957212.1">
    <property type="nucleotide sequence ID" value="NZ_FNAV01000004.1"/>
</dbReference>
<evidence type="ECO:0000256" key="1">
    <source>
        <dbReference type="SAM" id="MobiDB-lite"/>
    </source>
</evidence>
<feature type="region of interest" description="Disordered" evidence="1">
    <location>
        <begin position="96"/>
        <end position="148"/>
    </location>
</feature>
<dbReference type="EMBL" id="FNAV01000004">
    <property type="protein sequence ID" value="SDE49004.1"/>
    <property type="molecule type" value="Genomic_DNA"/>
</dbReference>
<dbReference type="OrthoDB" id="7658888at2"/>
<dbReference type="AlphaFoldDB" id="A0A1G7DBM5"/>
<protein>
    <recommendedName>
        <fullName evidence="4">DUF4177 domain-containing protein</fullName>
    </recommendedName>
</protein>